<keyword evidence="1 3" id="KW-0807">Transducer</keyword>
<sequence>MTLRSRLVTMAALMLGVCLIFIANNLYGLHRLAHLQDAGVQSFQEAAQVQRAVGMSAALYQVIADAVINHDLAVSDKEWAETKAEAQKQLADVQTLAQSPQAKQSAQAAQTALNQYLDLYEKQYRPLLATEPMDFAAIRKVDGQIDGIRDTLEHNLNQISTELNQVATDSDHQFDSTQKQMEATSIIISVIAVAVLSILLFYTGRAIFGLLGGEPAVAASVAREIAGGNLAVRVPLAGSDRTSLLASMAEMRQQLHAWVTHLSRASQTLVTAGHSLTSVASAVSSAAEEQSNASSAMAATVQQLTVSINHVSSSAEQTAQSARAAGEQARIGAEQVEGVVTEIDAVNKSAQTAAQYVRELGDNSERIAGIVHVIKEIAGQTNLLALNAAIEAARAGDAGRGFAVVADEVRKLAEKTASATVEITQMIDMNQQSTNAAVREIANNTDRVNAATGRATEAGAGMGVVRTSSRELMEHIGVISGALREQAEASNQLAVNIERIANGASDGSRRAAEVPTAVAEITRISGELDKMIADFKL</sequence>
<dbReference type="Proteomes" id="UP000637267">
    <property type="component" value="Unassembled WGS sequence"/>
</dbReference>
<keyword evidence="4" id="KW-0472">Membrane</keyword>
<feature type="transmembrane region" description="Helical" evidence="4">
    <location>
        <begin position="183"/>
        <end position="202"/>
    </location>
</feature>
<dbReference type="PANTHER" id="PTHR32089:SF112">
    <property type="entry name" value="LYSOZYME-LIKE PROTEIN-RELATED"/>
    <property type="match status" value="1"/>
</dbReference>
<dbReference type="Pfam" id="PF00015">
    <property type="entry name" value="MCPsignal"/>
    <property type="match status" value="1"/>
</dbReference>
<dbReference type="RefSeq" id="WP_188704873.1">
    <property type="nucleotide sequence ID" value="NZ_BMLX01000003.1"/>
</dbReference>
<evidence type="ECO:0000313" key="7">
    <source>
        <dbReference type="Proteomes" id="UP000637267"/>
    </source>
</evidence>
<evidence type="ECO:0000313" key="6">
    <source>
        <dbReference type="EMBL" id="GGP22694.1"/>
    </source>
</evidence>
<dbReference type="SUPFAM" id="SSF58104">
    <property type="entry name" value="Methyl-accepting chemotaxis protein (MCP) signaling domain"/>
    <property type="match status" value="1"/>
</dbReference>
<gene>
    <name evidence="6" type="ORF">GCM10010970_26940</name>
</gene>
<dbReference type="InterPro" id="IPR004089">
    <property type="entry name" value="MCPsignal_dom"/>
</dbReference>
<dbReference type="CDD" id="cd11386">
    <property type="entry name" value="MCP_signal"/>
    <property type="match status" value="1"/>
</dbReference>
<dbReference type="PROSITE" id="PS50111">
    <property type="entry name" value="CHEMOTAXIS_TRANSDUC_2"/>
    <property type="match status" value="1"/>
</dbReference>
<keyword evidence="6" id="KW-0418">Kinase</keyword>
<dbReference type="EMBL" id="BMLX01000003">
    <property type="protein sequence ID" value="GGP22694.1"/>
    <property type="molecule type" value="Genomic_DNA"/>
</dbReference>
<dbReference type="SMART" id="SM00283">
    <property type="entry name" value="MA"/>
    <property type="match status" value="1"/>
</dbReference>
<protein>
    <submittedName>
        <fullName evidence="6">Histidine kinase</fullName>
    </submittedName>
</protein>
<feature type="transmembrane region" description="Helical" evidence="4">
    <location>
        <begin position="6"/>
        <end position="27"/>
    </location>
</feature>
<dbReference type="GO" id="GO:0016301">
    <property type="term" value="F:kinase activity"/>
    <property type="evidence" value="ECO:0007669"/>
    <property type="project" value="UniProtKB-KW"/>
</dbReference>
<feature type="domain" description="Methyl-accepting transducer" evidence="5">
    <location>
        <begin position="265"/>
        <end position="501"/>
    </location>
</feature>
<name>A0ABQ2PBV1_9NEIS</name>
<dbReference type="PANTHER" id="PTHR32089">
    <property type="entry name" value="METHYL-ACCEPTING CHEMOTAXIS PROTEIN MCPB"/>
    <property type="match status" value="1"/>
</dbReference>
<reference evidence="7" key="1">
    <citation type="journal article" date="2019" name="Int. J. Syst. Evol. Microbiol.">
        <title>The Global Catalogue of Microorganisms (GCM) 10K type strain sequencing project: providing services to taxonomists for standard genome sequencing and annotation.</title>
        <authorList>
            <consortium name="The Broad Institute Genomics Platform"/>
            <consortium name="The Broad Institute Genome Sequencing Center for Infectious Disease"/>
            <person name="Wu L."/>
            <person name="Ma J."/>
        </authorList>
    </citation>
    <scope>NUCLEOTIDE SEQUENCE [LARGE SCALE GENOMIC DNA]</scope>
    <source>
        <strain evidence="7">CGMCC 1.8859</strain>
    </source>
</reference>
<organism evidence="6 7">
    <name type="scientific">Silvimonas iriomotensis</name>
    <dbReference type="NCBI Taxonomy" id="449662"/>
    <lineage>
        <taxon>Bacteria</taxon>
        <taxon>Pseudomonadati</taxon>
        <taxon>Pseudomonadota</taxon>
        <taxon>Betaproteobacteria</taxon>
        <taxon>Neisseriales</taxon>
        <taxon>Chitinibacteraceae</taxon>
        <taxon>Silvimonas</taxon>
    </lineage>
</organism>
<dbReference type="PRINTS" id="PR00260">
    <property type="entry name" value="CHEMTRNSDUCR"/>
</dbReference>
<accession>A0ABQ2PBV1</accession>
<comment type="similarity">
    <text evidence="2">Belongs to the methyl-accepting chemotaxis (MCP) protein family.</text>
</comment>
<dbReference type="Gene3D" id="1.10.287.950">
    <property type="entry name" value="Methyl-accepting chemotaxis protein"/>
    <property type="match status" value="1"/>
</dbReference>
<evidence type="ECO:0000256" key="1">
    <source>
        <dbReference type="ARBA" id="ARBA00023224"/>
    </source>
</evidence>
<evidence type="ECO:0000259" key="5">
    <source>
        <dbReference type="PROSITE" id="PS50111"/>
    </source>
</evidence>
<keyword evidence="4" id="KW-1133">Transmembrane helix</keyword>
<proteinExistence type="inferred from homology"/>
<evidence type="ECO:0000256" key="2">
    <source>
        <dbReference type="ARBA" id="ARBA00029447"/>
    </source>
</evidence>
<keyword evidence="6" id="KW-0808">Transferase</keyword>
<keyword evidence="7" id="KW-1185">Reference proteome</keyword>
<comment type="caution">
    <text evidence="6">The sequence shown here is derived from an EMBL/GenBank/DDBJ whole genome shotgun (WGS) entry which is preliminary data.</text>
</comment>
<keyword evidence="4" id="KW-0812">Transmembrane</keyword>
<evidence type="ECO:0000256" key="3">
    <source>
        <dbReference type="PROSITE-ProRule" id="PRU00284"/>
    </source>
</evidence>
<evidence type="ECO:0000256" key="4">
    <source>
        <dbReference type="SAM" id="Phobius"/>
    </source>
</evidence>
<dbReference type="InterPro" id="IPR004090">
    <property type="entry name" value="Chemotax_Me-accpt_rcpt"/>
</dbReference>